<accession>A0ABV8A2T2</accession>
<gene>
    <name evidence="2" type="ORF">ACFOOG_14065</name>
</gene>
<proteinExistence type="predicted"/>
<evidence type="ECO:0000259" key="1">
    <source>
        <dbReference type="Pfam" id="PF14086"/>
    </source>
</evidence>
<dbReference type="PROSITE" id="PS51257">
    <property type="entry name" value="PROKAR_LIPOPROTEIN"/>
    <property type="match status" value="1"/>
</dbReference>
<feature type="domain" description="DUF4266" evidence="1">
    <location>
        <begin position="22"/>
        <end position="71"/>
    </location>
</feature>
<dbReference type="RefSeq" id="WP_380697775.1">
    <property type="nucleotide sequence ID" value="NZ_JBHRYR010000004.1"/>
</dbReference>
<name>A0ABV8A2T2_9GAMM</name>
<evidence type="ECO:0000313" key="2">
    <source>
        <dbReference type="EMBL" id="MFC3853966.1"/>
    </source>
</evidence>
<dbReference type="InterPro" id="IPR025362">
    <property type="entry name" value="DUF4266"/>
</dbReference>
<reference evidence="3" key="1">
    <citation type="journal article" date="2019" name="Int. J. Syst. Evol. Microbiol.">
        <title>The Global Catalogue of Microorganisms (GCM) 10K type strain sequencing project: providing services to taxonomists for standard genome sequencing and annotation.</title>
        <authorList>
            <consortium name="The Broad Institute Genomics Platform"/>
            <consortium name="The Broad Institute Genome Sequencing Center for Infectious Disease"/>
            <person name="Wu L."/>
            <person name="Ma J."/>
        </authorList>
    </citation>
    <scope>NUCLEOTIDE SEQUENCE [LARGE SCALE GENOMIC DNA]</scope>
    <source>
        <strain evidence="3">IBRC 10765</strain>
    </source>
</reference>
<dbReference type="Pfam" id="PF14086">
    <property type="entry name" value="DUF4266"/>
    <property type="match status" value="1"/>
</dbReference>
<dbReference type="EMBL" id="JBHRYR010000004">
    <property type="protein sequence ID" value="MFC3853966.1"/>
    <property type="molecule type" value="Genomic_DNA"/>
</dbReference>
<sequence length="71" mass="7291">MSRHILWLLSGALIVATGCTTVPVWERGALAQPGMEIDGHPVETYVDNHIHFSKEAATGGSGVGGGGCGCN</sequence>
<dbReference type="Proteomes" id="UP001595617">
    <property type="component" value="Unassembled WGS sequence"/>
</dbReference>
<evidence type="ECO:0000313" key="3">
    <source>
        <dbReference type="Proteomes" id="UP001595617"/>
    </source>
</evidence>
<protein>
    <submittedName>
        <fullName evidence="2">DUF4266 domain-containing protein</fullName>
    </submittedName>
</protein>
<comment type="caution">
    <text evidence="2">The sequence shown here is derived from an EMBL/GenBank/DDBJ whole genome shotgun (WGS) entry which is preliminary data.</text>
</comment>
<organism evidence="2 3">
    <name type="scientific">Saccharospirillum mangrovi</name>
    <dbReference type="NCBI Taxonomy" id="2161747"/>
    <lineage>
        <taxon>Bacteria</taxon>
        <taxon>Pseudomonadati</taxon>
        <taxon>Pseudomonadota</taxon>
        <taxon>Gammaproteobacteria</taxon>
        <taxon>Oceanospirillales</taxon>
        <taxon>Saccharospirillaceae</taxon>
        <taxon>Saccharospirillum</taxon>
    </lineage>
</organism>
<keyword evidence="3" id="KW-1185">Reference proteome</keyword>